<dbReference type="GO" id="GO:0022857">
    <property type="term" value="F:transmembrane transporter activity"/>
    <property type="evidence" value="ECO:0007669"/>
    <property type="project" value="InterPro"/>
</dbReference>
<dbReference type="GeneID" id="74944137"/>
<evidence type="ECO:0000256" key="7">
    <source>
        <dbReference type="SAM" id="Phobius"/>
    </source>
</evidence>
<evidence type="ECO:0000313" key="10">
    <source>
        <dbReference type="Proteomes" id="UP001057580"/>
    </source>
</evidence>
<keyword evidence="6 7" id="KW-0472">Membrane</keyword>
<evidence type="ECO:0000256" key="6">
    <source>
        <dbReference type="ARBA" id="ARBA00023136"/>
    </source>
</evidence>
<feature type="transmembrane region" description="Helical" evidence="7">
    <location>
        <begin position="99"/>
        <end position="118"/>
    </location>
</feature>
<dbReference type="KEGG" id="ssai:N0B31_16905"/>
<dbReference type="Gene3D" id="1.20.1250.20">
    <property type="entry name" value="MFS general substrate transporter like domains"/>
    <property type="match status" value="2"/>
</dbReference>
<evidence type="ECO:0000259" key="8">
    <source>
        <dbReference type="PROSITE" id="PS50850"/>
    </source>
</evidence>
<feature type="transmembrane region" description="Helical" evidence="7">
    <location>
        <begin position="139"/>
        <end position="159"/>
    </location>
</feature>
<dbReference type="PANTHER" id="PTHR43414:SF6">
    <property type="entry name" value="MULTIDRUG RESISTANCE PROTEIN MDTG"/>
    <property type="match status" value="1"/>
</dbReference>
<evidence type="ECO:0000256" key="1">
    <source>
        <dbReference type="ARBA" id="ARBA00004651"/>
    </source>
</evidence>
<feature type="transmembrane region" description="Helical" evidence="7">
    <location>
        <begin position="391"/>
        <end position="411"/>
    </location>
</feature>
<name>A0A9E7R1B2_9EURY</name>
<keyword evidence="5 7" id="KW-1133">Transmembrane helix</keyword>
<feature type="transmembrane region" description="Helical" evidence="7">
    <location>
        <begin position="74"/>
        <end position="93"/>
    </location>
</feature>
<dbReference type="InterPro" id="IPR011701">
    <property type="entry name" value="MFS"/>
</dbReference>
<feature type="transmembrane region" description="Helical" evidence="7">
    <location>
        <begin position="12"/>
        <end position="31"/>
    </location>
</feature>
<feature type="transmembrane region" description="Helical" evidence="7">
    <location>
        <begin position="237"/>
        <end position="256"/>
    </location>
</feature>
<keyword evidence="2" id="KW-0813">Transport</keyword>
<dbReference type="EMBL" id="CP104003">
    <property type="protein sequence ID" value="UWM53802.1"/>
    <property type="molecule type" value="Genomic_DNA"/>
</dbReference>
<dbReference type="Proteomes" id="UP001057580">
    <property type="component" value="Chromosome"/>
</dbReference>
<keyword evidence="10" id="KW-1185">Reference proteome</keyword>
<protein>
    <submittedName>
        <fullName evidence="9">MFS transporter</fullName>
    </submittedName>
</protein>
<proteinExistence type="predicted"/>
<dbReference type="Pfam" id="PF07690">
    <property type="entry name" value="MFS_1"/>
    <property type="match status" value="1"/>
</dbReference>
<dbReference type="AlphaFoldDB" id="A0A9E7R1B2"/>
<feature type="transmembrane region" description="Helical" evidence="7">
    <location>
        <begin position="310"/>
        <end position="333"/>
    </location>
</feature>
<evidence type="ECO:0000256" key="4">
    <source>
        <dbReference type="ARBA" id="ARBA00022692"/>
    </source>
</evidence>
<feature type="transmembrane region" description="Helical" evidence="7">
    <location>
        <begin position="277"/>
        <end position="298"/>
    </location>
</feature>
<evidence type="ECO:0000256" key="3">
    <source>
        <dbReference type="ARBA" id="ARBA00022475"/>
    </source>
</evidence>
<dbReference type="PANTHER" id="PTHR43414">
    <property type="entry name" value="MULTIDRUG RESISTANCE PROTEIN MDTG"/>
    <property type="match status" value="1"/>
</dbReference>
<reference evidence="9" key="1">
    <citation type="submission" date="2022-09" db="EMBL/GenBank/DDBJ databases">
        <title>Diverse halophilic archaea isolated from saline environments.</title>
        <authorList>
            <person name="Cui H.-L."/>
        </authorList>
    </citation>
    <scope>NUCLEOTIDE SEQUENCE</scope>
    <source>
        <strain evidence="9">ZS-35-S2</strain>
    </source>
</reference>
<feature type="transmembrane region" description="Helical" evidence="7">
    <location>
        <begin position="43"/>
        <end position="67"/>
    </location>
</feature>
<comment type="subcellular location">
    <subcellularLocation>
        <location evidence="1">Cell membrane</location>
        <topology evidence="1">Multi-pass membrane protein</topology>
    </subcellularLocation>
</comment>
<dbReference type="SUPFAM" id="SSF103473">
    <property type="entry name" value="MFS general substrate transporter"/>
    <property type="match status" value="1"/>
</dbReference>
<gene>
    <name evidence="9" type="ORF">N0B31_16905</name>
</gene>
<sequence length="423" mass="43483">MSDTDRRLQFLALYVTRFAGGFGLVTLATLLPDYINLFQPSDFVVGLFTAGLTLGQAAAIVPLAWAGDRYDKRLVLLGSLALSLLTYVAFALVDGSFSFVLVRGLQGAAITGTSLIALSTVGELSPTTERANHIGKANAARLAAGVGGPIAAGAIYSVYGFEVVYAILVALFALAFLGVALFVPRDETRIHGAPFTGLAFNDRILTLTGFRAQYAVAVTLVRTWVPIYAGVEVARGGLGYSTLAAGGLVVGVVIAAEKVTNMLAQPYTGRLSDRFGRSVFVFAGGGAYGLVALCVPFSPAIGAALGAPVAFPVVGALSPAFLPLLALNGLLGVADAFREPASMALFADEGADSDSSGVASSFGIREIVWRPGSVGAPILGGLLMAGPGMAWVFFVGGAAAVSAAVTFVGLLTRTFGRQALTSW</sequence>
<dbReference type="RefSeq" id="WP_260592796.1">
    <property type="nucleotide sequence ID" value="NZ_CP104003.1"/>
</dbReference>
<feature type="domain" description="Major facilitator superfamily (MFS) profile" evidence="8">
    <location>
        <begin position="9"/>
        <end position="415"/>
    </location>
</feature>
<dbReference type="InterPro" id="IPR036259">
    <property type="entry name" value="MFS_trans_sf"/>
</dbReference>
<organism evidence="9 10">
    <name type="scientific">Salinirubellus salinus</name>
    <dbReference type="NCBI Taxonomy" id="1364945"/>
    <lineage>
        <taxon>Archaea</taxon>
        <taxon>Methanobacteriati</taxon>
        <taxon>Methanobacteriota</taxon>
        <taxon>Stenosarchaea group</taxon>
        <taxon>Halobacteria</taxon>
        <taxon>Halobacteriales</taxon>
        <taxon>Natronomonadaceae</taxon>
        <taxon>Salinirubellus</taxon>
    </lineage>
</organism>
<dbReference type="GO" id="GO:0005886">
    <property type="term" value="C:plasma membrane"/>
    <property type="evidence" value="ECO:0007669"/>
    <property type="project" value="UniProtKB-SubCell"/>
</dbReference>
<dbReference type="InterPro" id="IPR020846">
    <property type="entry name" value="MFS_dom"/>
</dbReference>
<keyword evidence="3" id="KW-1003">Cell membrane</keyword>
<evidence type="ECO:0000256" key="2">
    <source>
        <dbReference type="ARBA" id="ARBA00022448"/>
    </source>
</evidence>
<dbReference type="PROSITE" id="PS50850">
    <property type="entry name" value="MFS"/>
    <property type="match status" value="1"/>
</dbReference>
<evidence type="ECO:0000313" key="9">
    <source>
        <dbReference type="EMBL" id="UWM53802.1"/>
    </source>
</evidence>
<evidence type="ECO:0000256" key="5">
    <source>
        <dbReference type="ARBA" id="ARBA00022989"/>
    </source>
</evidence>
<accession>A0A9E7R1B2</accession>
<feature type="transmembrane region" description="Helical" evidence="7">
    <location>
        <begin position="165"/>
        <end position="183"/>
    </location>
</feature>
<keyword evidence="4 7" id="KW-0812">Transmembrane</keyword>